<dbReference type="PANTHER" id="PTHR41523:SF8">
    <property type="entry name" value="ETHYLENE RESPONSE SENSOR PROTEIN"/>
    <property type="match status" value="1"/>
</dbReference>
<dbReference type="InterPro" id="IPR005467">
    <property type="entry name" value="His_kinase_dom"/>
</dbReference>
<feature type="coiled-coil region" evidence="8">
    <location>
        <begin position="219"/>
        <end position="267"/>
    </location>
</feature>
<dbReference type="OrthoDB" id="9767435at2"/>
<dbReference type="GO" id="GO:0005524">
    <property type="term" value="F:ATP binding"/>
    <property type="evidence" value="ECO:0007669"/>
    <property type="project" value="UniProtKB-KW"/>
</dbReference>
<dbReference type="AlphaFoldDB" id="A0A1E5XMG0"/>
<dbReference type="InterPro" id="IPR007891">
    <property type="entry name" value="CHASE3"/>
</dbReference>
<keyword evidence="6" id="KW-0418">Kinase</keyword>
<dbReference type="InterPro" id="IPR036890">
    <property type="entry name" value="HATPase_C_sf"/>
</dbReference>
<dbReference type="PANTHER" id="PTHR41523">
    <property type="entry name" value="TWO-COMPONENT SYSTEM SENSOR PROTEIN"/>
    <property type="match status" value="1"/>
</dbReference>
<dbReference type="EMBL" id="LAJE02000259">
    <property type="protein sequence ID" value="OEO29761.1"/>
    <property type="molecule type" value="Genomic_DNA"/>
</dbReference>
<dbReference type="Pfam" id="PF07568">
    <property type="entry name" value="HisKA_2"/>
    <property type="match status" value="1"/>
</dbReference>
<feature type="transmembrane region" description="Helical" evidence="9">
    <location>
        <begin position="22"/>
        <end position="42"/>
    </location>
</feature>
<evidence type="ECO:0000256" key="5">
    <source>
        <dbReference type="ARBA" id="ARBA00022741"/>
    </source>
</evidence>
<dbReference type="InterPro" id="IPR011495">
    <property type="entry name" value="Sig_transdc_His_kin_sub2_dim/P"/>
</dbReference>
<dbReference type="SUPFAM" id="SSF55874">
    <property type="entry name" value="ATPase domain of HSP90 chaperone/DNA topoisomerase II/histidine kinase"/>
    <property type="match status" value="1"/>
</dbReference>
<name>A0A1E5XMG0_9HYPH</name>
<keyword evidence="12" id="KW-1185">Reference proteome</keyword>
<evidence type="ECO:0000259" key="10">
    <source>
        <dbReference type="PROSITE" id="PS50109"/>
    </source>
</evidence>
<evidence type="ECO:0000256" key="2">
    <source>
        <dbReference type="ARBA" id="ARBA00012438"/>
    </source>
</evidence>
<dbReference type="CDD" id="cd19410">
    <property type="entry name" value="HK9-like_sensor"/>
    <property type="match status" value="1"/>
</dbReference>
<keyword evidence="9" id="KW-0472">Membrane</keyword>
<dbReference type="PRINTS" id="PR00344">
    <property type="entry name" value="BCTRLSENSOR"/>
</dbReference>
<dbReference type="InterPro" id="IPR003594">
    <property type="entry name" value="HATPase_dom"/>
</dbReference>
<keyword evidence="3" id="KW-0597">Phosphoprotein</keyword>
<keyword evidence="9" id="KW-1133">Transmembrane helix</keyword>
<feature type="domain" description="Histidine kinase" evidence="10">
    <location>
        <begin position="267"/>
        <end position="460"/>
    </location>
</feature>
<evidence type="ECO:0000313" key="11">
    <source>
        <dbReference type="EMBL" id="OEO29761.1"/>
    </source>
</evidence>
<evidence type="ECO:0000256" key="8">
    <source>
        <dbReference type="SAM" id="Coils"/>
    </source>
</evidence>
<evidence type="ECO:0000256" key="7">
    <source>
        <dbReference type="ARBA" id="ARBA00022840"/>
    </source>
</evidence>
<dbReference type="Proteomes" id="UP000095463">
    <property type="component" value="Unassembled WGS sequence"/>
</dbReference>
<dbReference type="Gene3D" id="3.30.565.10">
    <property type="entry name" value="Histidine kinase-like ATPase, C-terminal domain"/>
    <property type="match status" value="1"/>
</dbReference>
<dbReference type="PROSITE" id="PS50109">
    <property type="entry name" value="HIS_KIN"/>
    <property type="match status" value="1"/>
</dbReference>
<evidence type="ECO:0000313" key="12">
    <source>
        <dbReference type="Proteomes" id="UP000095463"/>
    </source>
</evidence>
<keyword evidence="7" id="KW-0067">ATP-binding</keyword>
<evidence type="ECO:0000256" key="9">
    <source>
        <dbReference type="SAM" id="Phobius"/>
    </source>
</evidence>
<dbReference type="EC" id="2.7.13.3" evidence="2"/>
<proteinExistence type="predicted"/>
<protein>
    <recommendedName>
        <fullName evidence="2">histidine kinase</fullName>
        <ecNumber evidence="2">2.7.13.3</ecNumber>
    </recommendedName>
</protein>
<keyword evidence="4" id="KW-0808">Transferase</keyword>
<evidence type="ECO:0000256" key="4">
    <source>
        <dbReference type="ARBA" id="ARBA00022679"/>
    </source>
</evidence>
<comment type="caution">
    <text evidence="11">The sequence shown here is derived from an EMBL/GenBank/DDBJ whole genome shotgun (WGS) entry which is preliminary data.</text>
</comment>
<keyword evidence="5" id="KW-0547">Nucleotide-binding</keyword>
<comment type="catalytic activity">
    <reaction evidence="1">
        <text>ATP + protein L-histidine = ADP + protein N-phospho-L-histidine.</text>
        <dbReference type="EC" id="2.7.13.3"/>
    </reaction>
</comment>
<dbReference type="RefSeq" id="WP_069911015.1">
    <property type="nucleotide sequence ID" value="NZ_LAJE02000259.1"/>
</dbReference>
<evidence type="ECO:0000256" key="1">
    <source>
        <dbReference type="ARBA" id="ARBA00000085"/>
    </source>
</evidence>
<reference evidence="11 12" key="1">
    <citation type="journal article" date="2015" name="Genome Announc.">
        <title>Genome Assemblies of Three Soil-Associated Devosia species: D. insulae, D. limi, and D. soli.</title>
        <authorList>
            <person name="Hassan Y.I."/>
            <person name="Lepp D."/>
            <person name="Zhou T."/>
        </authorList>
    </citation>
    <scope>NUCLEOTIDE SEQUENCE [LARGE SCALE GENOMIC DNA]</scope>
    <source>
        <strain evidence="11 12">DS-56</strain>
    </source>
</reference>
<dbReference type="Pfam" id="PF05227">
    <property type="entry name" value="CHASE3"/>
    <property type="match status" value="1"/>
</dbReference>
<accession>A0A1E5XMG0</accession>
<keyword evidence="8" id="KW-0175">Coiled coil</keyword>
<organism evidence="11 12">
    <name type="scientific">Devosia insulae DS-56</name>
    <dbReference type="NCBI Taxonomy" id="1116389"/>
    <lineage>
        <taxon>Bacteria</taxon>
        <taxon>Pseudomonadati</taxon>
        <taxon>Pseudomonadota</taxon>
        <taxon>Alphaproteobacteria</taxon>
        <taxon>Hyphomicrobiales</taxon>
        <taxon>Devosiaceae</taxon>
        <taxon>Devosia</taxon>
    </lineage>
</organism>
<sequence length="466" mass="50678">MLDVSTQSVETAAPRRGVVRRVAIVASLTLVLVAVAASLYMVRTVDSQLADIAKTYEIRRQASELMLAVVDAETGQRGYLITRDEAYLEPYNIAVGNLSQTYQSLLALISDNPTQLSRLEALVPDLDAKRAEMARTIELMSSGQNAEALALLRSDTGLELMERIRSVVRQVIGEEDDKLIERNSRMEFYRQLLVATILAALAAAAILTYALLSRTQRKVVALAQQQNRLRTANEELEAHVRERTAAVEEARGHAERERARLETLLQDTNHRIGNSLATVSSLLGLQLARTASDEVRNALEAAQLRVQAIASGHRRLRLGPDLETTDAAEFLTDVIDDLAAAMPPDKAVTFEKHLEPMIIPARDATTLGIVVSELVTNALKHAFAEGQAGTVHIRFERGEDGVIALSVEDDGRGIASHSGQEGLGALIVKQLARQFGGSEPEYRAREGGGTAITVKLPRLDLSAASS</sequence>
<gene>
    <name evidence="11" type="ORF">VW23_024310</name>
</gene>
<dbReference type="InterPro" id="IPR004358">
    <property type="entry name" value="Sig_transdc_His_kin-like_C"/>
</dbReference>
<dbReference type="GO" id="GO:0004673">
    <property type="term" value="F:protein histidine kinase activity"/>
    <property type="evidence" value="ECO:0007669"/>
    <property type="project" value="UniProtKB-EC"/>
</dbReference>
<dbReference type="Pfam" id="PF02518">
    <property type="entry name" value="HATPase_c"/>
    <property type="match status" value="1"/>
</dbReference>
<keyword evidence="9" id="KW-0812">Transmembrane</keyword>
<evidence type="ECO:0000256" key="3">
    <source>
        <dbReference type="ARBA" id="ARBA00022553"/>
    </source>
</evidence>
<feature type="transmembrane region" description="Helical" evidence="9">
    <location>
        <begin position="192"/>
        <end position="212"/>
    </location>
</feature>
<evidence type="ECO:0000256" key="6">
    <source>
        <dbReference type="ARBA" id="ARBA00022777"/>
    </source>
</evidence>
<dbReference type="SMART" id="SM00387">
    <property type="entry name" value="HATPase_c"/>
    <property type="match status" value="1"/>
</dbReference>